<evidence type="ECO:0008006" key="3">
    <source>
        <dbReference type="Google" id="ProtNLM"/>
    </source>
</evidence>
<dbReference type="Proteomes" id="UP001527181">
    <property type="component" value="Unassembled WGS sequence"/>
</dbReference>
<gene>
    <name evidence="1" type="ORF">M5X12_30245</name>
</gene>
<dbReference type="InterPro" id="IPR014986">
    <property type="entry name" value="XkdN-like"/>
</dbReference>
<sequence>MGKLQEFLMNNEVQTEVQVEVAIKPFPAPFVLRSITEAENKEIRKSCQKANWNKRTHQKEVETDADLYSNRLLIACCVDPNFKDAELQAKFGVVSAEDLIDKLLNPGQYTELMQKVQDLNGFNLDMNDLIAEAKN</sequence>
<dbReference type="EMBL" id="JAMDNP010000119">
    <property type="protein sequence ID" value="MCY9764777.1"/>
    <property type="molecule type" value="Genomic_DNA"/>
</dbReference>
<organism evidence="1 2">
    <name type="scientific">Paenibacillus alvei</name>
    <name type="common">Bacillus alvei</name>
    <dbReference type="NCBI Taxonomy" id="44250"/>
    <lineage>
        <taxon>Bacteria</taxon>
        <taxon>Bacillati</taxon>
        <taxon>Bacillota</taxon>
        <taxon>Bacilli</taxon>
        <taxon>Bacillales</taxon>
        <taxon>Paenibacillaceae</taxon>
        <taxon>Paenibacillus</taxon>
    </lineage>
</organism>
<comment type="caution">
    <text evidence="1">The sequence shown here is derived from an EMBL/GenBank/DDBJ whole genome shotgun (WGS) entry which is preliminary data.</text>
</comment>
<reference evidence="1 2" key="1">
    <citation type="submission" date="2022-05" db="EMBL/GenBank/DDBJ databases">
        <title>Genome Sequencing of Bee-Associated Microbes.</title>
        <authorList>
            <person name="Dunlap C."/>
        </authorList>
    </citation>
    <scope>NUCLEOTIDE SEQUENCE [LARGE SCALE GENOMIC DNA]</scope>
    <source>
        <strain evidence="1 2">NRRL B-04010</strain>
    </source>
</reference>
<protein>
    <recommendedName>
        <fullName evidence="3">Phage XkdN-like protein</fullName>
    </recommendedName>
</protein>
<evidence type="ECO:0000313" key="2">
    <source>
        <dbReference type="Proteomes" id="UP001527181"/>
    </source>
</evidence>
<accession>A0ABT4H717</accession>
<name>A0ABT4H717_PAEAL</name>
<keyword evidence="2" id="KW-1185">Reference proteome</keyword>
<dbReference type="InterPro" id="IPR038559">
    <property type="entry name" value="XkdN-like_sf"/>
</dbReference>
<proteinExistence type="predicted"/>
<evidence type="ECO:0000313" key="1">
    <source>
        <dbReference type="EMBL" id="MCY9764777.1"/>
    </source>
</evidence>
<dbReference type="Pfam" id="PF08890">
    <property type="entry name" value="Phage_TAC_5"/>
    <property type="match status" value="1"/>
</dbReference>
<dbReference type="RefSeq" id="WP_268600636.1">
    <property type="nucleotide sequence ID" value="NZ_JAMDNP010000119.1"/>
</dbReference>
<dbReference type="Gene3D" id="3.30.2220.30">
    <property type="match status" value="1"/>
</dbReference>